<feature type="region of interest" description="Disordered" evidence="10">
    <location>
        <begin position="452"/>
        <end position="479"/>
    </location>
</feature>
<dbReference type="PROSITE" id="PS51829">
    <property type="entry name" value="P_HOMO_B"/>
    <property type="match status" value="1"/>
</dbReference>
<dbReference type="SUPFAM" id="SSF49785">
    <property type="entry name" value="Galactose-binding domain-like"/>
    <property type="match status" value="1"/>
</dbReference>
<dbReference type="InterPro" id="IPR001316">
    <property type="entry name" value="Pept_S1A_streptogrisin"/>
</dbReference>
<dbReference type="InterPro" id="IPR008979">
    <property type="entry name" value="Galactose-bd-like_sf"/>
</dbReference>
<keyword evidence="9" id="KW-0624">Polysaccharide degradation</keyword>
<dbReference type="InterPro" id="IPR043504">
    <property type="entry name" value="Peptidase_S1_PA_chymotrypsin"/>
</dbReference>
<dbReference type="PRINTS" id="PR00861">
    <property type="entry name" value="ALYTICPTASE"/>
</dbReference>
<evidence type="ECO:0000256" key="9">
    <source>
        <dbReference type="ARBA" id="ARBA00023326"/>
    </source>
</evidence>
<evidence type="ECO:0000256" key="10">
    <source>
        <dbReference type="SAM" id="MobiDB-lite"/>
    </source>
</evidence>
<dbReference type="EMBL" id="JAMTCO010000013">
    <property type="protein sequence ID" value="MCP2272547.1"/>
    <property type="molecule type" value="Genomic_DNA"/>
</dbReference>
<feature type="region of interest" description="Disordered" evidence="10">
    <location>
        <begin position="371"/>
        <end position="393"/>
    </location>
</feature>
<keyword evidence="5" id="KW-0720">Serine protease</keyword>
<feature type="chain" id="PRO_5046034745" evidence="11">
    <location>
        <begin position="25"/>
        <end position="586"/>
    </location>
</feature>
<evidence type="ECO:0000259" key="12">
    <source>
        <dbReference type="PROSITE" id="PS50853"/>
    </source>
</evidence>
<accession>A0ABT1IIQ9</accession>
<feature type="domain" description="Fibronectin type-III" evidence="12">
    <location>
        <begin position="383"/>
        <end position="468"/>
    </location>
</feature>
<dbReference type="PROSITE" id="PS00134">
    <property type="entry name" value="TRYPSIN_HIS"/>
    <property type="match status" value="1"/>
</dbReference>
<dbReference type="CDD" id="cd21112">
    <property type="entry name" value="alphaLP-like"/>
    <property type="match status" value="1"/>
</dbReference>
<proteinExistence type="inferred from homology"/>
<evidence type="ECO:0000256" key="3">
    <source>
        <dbReference type="ARBA" id="ARBA00022729"/>
    </source>
</evidence>
<evidence type="ECO:0000259" key="13">
    <source>
        <dbReference type="PROSITE" id="PS51829"/>
    </source>
</evidence>
<dbReference type="InterPro" id="IPR009003">
    <property type="entry name" value="Peptidase_S1_PA"/>
</dbReference>
<dbReference type="Gene3D" id="2.60.120.260">
    <property type="entry name" value="Galactose-binding domain-like"/>
    <property type="match status" value="1"/>
</dbReference>
<dbReference type="Gene3D" id="2.40.10.10">
    <property type="entry name" value="Trypsin-like serine proteases"/>
    <property type="match status" value="2"/>
</dbReference>
<dbReference type="PRINTS" id="PR00014">
    <property type="entry name" value="FNTYPEIII"/>
</dbReference>
<dbReference type="InterPro" id="IPR035070">
    <property type="entry name" value="Streptogrisin_prodomain"/>
</dbReference>
<dbReference type="InterPro" id="IPR003961">
    <property type="entry name" value="FN3_dom"/>
</dbReference>
<dbReference type="InterPro" id="IPR004236">
    <property type="entry name" value="Pept_S1_alpha_lytic"/>
</dbReference>
<evidence type="ECO:0000256" key="4">
    <source>
        <dbReference type="ARBA" id="ARBA00022801"/>
    </source>
</evidence>
<dbReference type="InterPro" id="IPR002884">
    <property type="entry name" value="P_dom"/>
</dbReference>
<dbReference type="RefSeq" id="WP_253889473.1">
    <property type="nucleotide sequence ID" value="NZ_BAAAVB010000008.1"/>
</dbReference>
<dbReference type="Gene3D" id="2.60.40.10">
    <property type="entry name" value="Immunoglobulins"/>
    <property type="match status" value="1"/>
</dbReference>
<keyword evidence="9" id="KW-0119">Carbohydrate metabolism</keyword>
<keyword evidence="4" id="KW-0378">Hydrolase</keyword>
<dbReference type="Proteomes" id="UP001205185">
    <property type="component" value="Unassembled WGS sequence"/>
</dbReference>
<sequence>MRLRTALWLACALTLSVSAGYASGAGSEPEDPVVDALSRDLGISRSEAQDRLADQAQAQLVAAALPRAGTAGMWLDGGLKVAVTDEATAAAVRDLGAQPVKVSRDQATLDRLVKTVADRAFPGVTSWGVDPQHNDVAVRIDRTRTSRAFPAIEGVRVVETTSSPVQQAGTVQPGNPWWPGSESNCSVGFPATDSSGGKHFLTAGHCTNDANQAAYGQSGSQNRIGTSNVGGSRTVNAREGDMGVVAVTEAGWSLSASVNTWGGSAVTVTGSVEPLVGQAVCHSGNTSKWQCGEVTAINQSINYGSVVVEGLATTTACSLGGDSGGAWLAGDKAVGLHSGGASSCSPGGAKDQSIFQPVNEALRKWNLTLVTGGGGGDTQAPTAPANPRSTDSTSTSVTLAWDAATDNVGVTGYTVYNGTAVAATVAATTATVTGLSPDTAYTFTIKANDAAGNSSPASAAVQARTKPGNPGGSRTFRSDTDFPIRDYQTVVSPLTATASGKAATTVSVTVAATHTCLQDLNITLVGPSGTWYTLQRYGGYQCTAFPNPKTFTVPNVNENATGKWTLRIGDNGPGDTGVLDAWTVTL</sequence>
<evidence type="ECO:0000256" key="6">
    <source>
        <dbReference type="ARBA" id="ARBA00023145"/>
    </source>
</evidence>
<comment type="similarity">
    <text evidence="1">Belongs to the peptidase S1 family.</text>
</comment>
<keyword evidence="6" id="KW-0865">Zymogen</keyword>
<dbReference type="PROSITE" id="PS50853">
    <property type="entry name" value="FN3"/>
    <property type="match status" value="1"/>
</dbReference>
<evidence type="ECO:0000256" key="7">
    <source>
        <dbReference type="ARBA" id="ARBA00023157"/>
    </source>
</evidence>
<keyword evidence="3 11" id="KW-0732">Signal</keyword>
<evidence type="ECO:0000256" key="1">
    <source>
        <dbReference type="ARBA" id="ARBA00007664"/>
    </source>
</evidence>
<keyword evidence="2" id="KW-0645">Protease</keyword>
<evidence type="ECO:0000313" key="15">
    <source>
        <dbReference type="Proteomes" id="UP001205185"/>
    </source>
</evidence>
<dbReference type="Gene3D" id="3.30.300.50">
    <property type="match status" value="2"/>
</dbReference>
<organism evidence="14 15">
    <name type="scientific">Actinokineospora diospyrosa</name>
    <dbReference type="NCBI Taxonomy" id="103728"/>
    <lineage>
        <taxon>Bacteria</taxon>
        <taxon>Bacillati</taxon>
        <taxon>Actinomycetota</taxon>
        <taxon>Actinomycetes</taxon>
        <taxon>Pseudonocardiales</taxon>
        <taxon>Pseudonocardiaceae</taxon>
        <taxon>Actinokineospora</taxon>
    </lineage>
</organism>
<dbReference type="InterPro" id="IPR036116">
    <property type="entry name" value="FN3_sf"/>
</dbReference>
<evidence type="ECO:0000256" key="8">
    <source>
        <dbReference type="ARBA" id="ARBA00023295"/>
    </source>
</evidence>
<evidence type="ECO:0000256" key="5">
    <source>
        <dbReference type="ARBA" id="ARBA00022825"/>
    </source>
</evidence>
<dbReference type="Pfam" id="PF02983">
    <property type="entry name" value="Pro_Al_protease"/>
    <property type="match status" value="1"/>
</dbReference>
<protein>
    <submittedName>
        <fullName evidence="14">Streptogrisin C</fullName>
    </submittedName>
</protein>
<evidence type="ECO:0000256" key="2">
    <source>
        <dbReference type="ARBA" id="ARBA00022670"/>
    </source>
</evidence>
<dbReference type="SUPFAM" id="SSF49265">
    <property type="entry name" value="Fibronectin type III"/>
    <property type="match status" value="1"/>
</dbReference>
<keyword evidence="8" id="KW-0326">Glycosidase</keyword>
<dbReference type="SMART" id="SM00060">
    <property type="entry name" value="FN3"/>
    <property type="match status" value="1"/>
</dbReference>
<dbReference type="CDD" id="cd00063">
    <property type="entry name" value="FN3"/>
    <property type="match status" value="1"/>
</dbReference>
<dbReference type="PROSITE" id="PS00135">
    <property type="entry name" value="TRYPSIN_SER"/>
    <property type="match status" value="1"/>
</dbReference>
<evidence type="ECO:0000256" key="11">
    <source>
        <dbReference type="SAM" id="SignalP"/>
    </source>
</evidence>
<comment type="caution">
    <text evidence="14">The sequence shown here is derived from an EMBL/GenBank/DDBJ whole genome shotgun (WGS) entry which is preliminary data.</text>
</comment>
<dbReference type="Pfam" id="PF00041">
    <property type="entry name" value="fn3"/>
    <property type="match status" value="1"/>
</dbReference>
<feature type="domain" description="P/Homo B" evidence="13">
    <location>
        <begin position="465"/>
        <end position="586"/>
    </location>
</feature>
<feature type="signal peptide" evidence="11">
    <location>
        <begin position="1"/>
        <end position="24"/>
    </location>
</feature>
<dbReference type="InterPro" id="IPR033116">
    <property type="entry name" value="TRYPSIN_SER"/>
</dbReference>
<gene>
    <name evidence="14" type="ORF">LV75_005073</name>
</gene>
<dbReference type="Pfam" id="PF01483">
    <property type="entry name" value="P_proprotein"/>
    <property type="match status" value="1"/>
</dbReference>
<dbReference type="InterPro" id="IPR013783">
    <property type="entry name" value="Ig-like_fold"/>
</dbReference>
<keyword evidence="7" id="KW-1015">Disulfide bond</keyword>
<keyword evidence="15" id="KW-1185">Reference proteome</keyword>
<evidence type="ECO:0000313" key="14">
    <source>
        <dbReference type="EMBL" id="MCP2272547.1"/>
    </source>
</evidence>
<dbReference type="InterPro" id="IPR018114">
    <property type="entry name" value="TRYPSIN_HIS"/>
</dbReference>
<name>A0ABT1IIQ9_9PSEU</name>
<dbReference type="SUPFAM" id="SSF50494">
    <property type="entry name" value="Trypsin-like serine proteases"/>
    <property type="match status" value="1"/>
</dbReference>
<reference evidence="14 15" key="1">
    <citation type="submission" date="2022-06" db="EMBL/GenBank/DDBJ databases">
        <title>Genomic Encyclopedia of Archaeal and Bacterial Type Strains, Phase II (KMG-II): from individual species to whole genera.</title>
        <authorList>
            <person name="Goeker M."/>
        </authorList>
    </citation>
    <scope>NUCLEOTIDE SEQUENCE [LARGE SCALE GENOMIC DNA]</scope>
    <source>
        <strain evidence="14 15">DSM 44255</strain>
    </source>
</reference>